<dbReference type="PROSITE" id="PS50014">
    <property type="entry name" value="BROMODOMAIN_2"/>
    <property type="match status" value="1"/>
</dbReference>
<dbReference type="SUPFAM" id="SSF47370">
    <property type="entry name" value="Bromodomain"/>
    <property type="match status" value="1"/>
</dbReference>
<dbReference type="Pfam" id="PF00439">
    <property type="entry name" value="Bromodomain"/>
    <property type="match status" value="1"/>
</dbReference>
<sequence>MDSGPLAAAAPDDGVGESRRWADCKVYTRRNRAKKNPPTEAEDPQPSSRETLAENPQPSLVKTLDENPQPSSRETLATTKTTKAKDDLQYSLRQPPAEPPSVHQLQVSLRSSSDNEPCSLILPCPEGKTVLDCKANAFHENGSLENRKDEPSQQEVRKIRKKLLADLGQVRDLFGRLEARHSELFAERVDGDGGAPSQFSANHGNITMSRKRAPTLVEAVLVDPPPSHSQFNIPVLPSVSARNSIADSMLVDEIFSTPVAAGGGARSQLSVNHATTPVTMRRAPAIFDAVPTSPVLLPFRPRLSIVVPRGAGSRNNVSELSFQKEKRTPKANQYFHSSDFILGKDKIPPPTSLKKSKASKSKKNLAESDYKTSPEKKIYSSAFKSCRALLEKLMKHRFGWVFNKPVDVEALGLYDYFSIIKHPMDFGTIKSRLADNFYETPEEFAADVRLTLRNAMTYNSVGQDVHVMAQQLSNIFEERWFVIETEFTDQLHQLYSVNRKRASLVRGTLERSDSTVHPVVVDLRKEDNQYHNFGRPVPLKKPKAKDLYKREMTLKEKQTLSRHLESLPAEKLDLVVEIIKKRNFALSQHDDEIEVDIDSVDTDTLWELDRFVSNYKKTLSKHKRKAELAMLARAEAKHLNQEMLSGGGPDPVVTSSVQQTEKDQKNAPAHLAIAGVNNGDDANGSISSSESSSDSGSSDSGFLTHLHVVQRILERLEVLFACFSELERLAPAVLFQLGLFDGIK</sequence>
<evidence type="ECO:0000256" key="5">
    <source>
        <dbReference type="SAM" id="MobiDB-lite"/>
    </source>
</evidence>
<evidence type="ECO:0000256" key="3">
    <source>
        <dbReference type="ARBA" id="ARBA00023163"/>
    </source>
</evidence>
<comment type="caution">
    <text evidence="8">The sequence shown here is derived from an EMBL/GenBank/DDBJ whole genome shotgun (WGS) entry which is preliminary data.</text>
</comment>
<reference evidence="8 9" key="1">
    <citation type="submission" date="2020-08" db="EMBL/GenBank/DDBJ databases">
        <title>Plant Genome Project.</title>
        <authorList>
            <person name="Zhang R.-G."/>
        </authorList>
    </citation>
    <scope>NUCLEOTIDE SEQUENCE [LARGE SCALE GENOMIC DNA]</scope>
    <source>
        <tissue evidence="8">Rhizome</tissue>
    </source>
</reference>
<dbReference type="InterPro" id="IPR001487">
    <property type="entry name" value="Bromodomain"/>
</dbReference>
<dbReference type="Proteomes" id="UP000734854">
    <property type="component" value="Unassembled WGS sequence"/>
</dbReference>
<evidence type="ECO:0000313" key="9">
    <source>
        <dbReference type="Proteomes" id="UP000734854"/>
    </source>
</evidence>
<keyword evidence="3" id="KW-0804">Transcription</keyword>
<feature type="domain" description="NET" evidence="7">
    <location>
        <begin position="542"/>
        <end position="623"/>
    </location>
</feature>
<dbReference type="InterPro" id="IPR027353">
    <property type="entry name" value="NET_dom"/>
</dbReference>
<name>A0A8J5GBB3_ZINOF</name>
<dbReference type="PROSITE" id="PS51525">
    <property type="entry name" value="NET"/>
    <property type="match status" value="1"/>
</dbReference>
<evidence type="ECO:0000313" key="8">
    <source>
        <dbReference type="EMBL" id="KAG6502831.1"/>
    </source>
</evidence>
<dbReference type="EMBL" id="JACMSC010000010">
    <property type="protein sequence ID" value="KAG6502831.1"/>
    <property type="molecule type" value="Genomic_DNA"/>
</dbReference>
<feature type="region of interest" description="Disordered" evidence="5">
    <location>
        <begin position="28"/>
        <end position="86"/>
    </location>
</feature>
<keyword evidence="1" id="KW-0805">Transcription regulation</keyword>
<feature type="compositionally biased region" description="Basic residues" evidence="5">
    <location>
        <begin position="354"/>
        <end position="363"/>
    </location>
</feature>
<dbReference type="InterPro" id="IPR036427">
    <property type="entry name" value="Bromodomain-like_sf"/>
</dbReference>
<accession>A0A8J5GBB3</accession>
<dbReference type="PRINTS" id="PR00503">
    <property type="entry name" value="BROMODOMAIN"/>
</dbReference>
<feature type="compositionally biased region" description="Polar residues" evidence="5">
    <location>
        <begin position="45"/>
        <end position="74"/>
    </location>
</feature>
<evidence type="ECO:0000256" key="4">
    <source>
        <dbReference type="PROSITE-ProRule" id="PRU00035"/>
    </source>
</evidence>
<dbReference type="SMART" id="SM00297">
    <property type="entry name" value="BROMO"/>
    <property type="match status" value="1"/>
</dbReference>
<dbReference type="Gene3D" id="1.20.920.10">
    <property type="entry name" value="Bromodomain-like"/>
    <property type="match status" value="1"/>
</dbReference>
<evidence type="ECO:0008006" key="10">
    <source>
        <dbReference type="Google" id="ProtNLM"/>
    </source>
</evidence>
<keyword evidence="2 4" id="KW-0103">Bromodomain</keyword>
<dbReference type="Pfam" id="PF17035">
    <property type="entry name" value="BET"/>
    <property type="match status" value="1"/>
</dbReference>
<feature type="domain" description="Bromo" evidence="6">
    <location>
        <begin position="394"/>
        <end position="466"/>
    </location>
</feature>
<dbReference type="Gene3D" id="1.20.1270.220">
    <property type="match status" value="1"/>
</dbReference>
<evidence type="ECO:0000256" key="2">
    <source>
        <dbReference type="ARBA" id="ARBA00023117"/>
    </source>
</evidence>
<proteinExistence type="predicted"/>
<dbReference type="PANTHER" id="PTHR45926">
    <property type="entry name" value="OSJNBA0053K19.4 PROTEIN"/>
    <property type="match status" value="1"/>
</dbReference>
<gene>
    <name evidence="8" type="ORF">ZIOFF_035119</name>
</gene>
<protein>
    <recommendedName>
        <fullName evidence="10">Transcription factor GTE4</fullName>
    </recommendedName>
</protein>
<dbReference type="AlphaFoldDB" id="A0A8J5GBB3"/>
<feature type="region of interest" description="Disordered" evidence="5">
    <location>
        <begin position="642"/>
        <end position="666"/>
    </location>
</feature>
<feature type="region of interest" description="Disordered" evidence="5">
    <location>
        <begin position="341"/>
        <end position="368"/>
    </location>
</feature>
<evidence type="ECO:0000259" key="7">
    <source>
        <dbReference type="PROSITE" id="PS51525"/>
    </source>
</evidence>
<dbReference type="InterPro" id="IPR038336">
    <property type="entry name" value="NET_sf"/>
</dbReference>
<keyword evidence="9" id="KW-1185">Reference proteome</keyword>
<evidence type="ECO:0000256" key="1">
    <source>
        <dbReference type="ARBA" id="ARBA00023015"/>
    </source>
</evidence>
<evidence type="ECO:0000259" key="6">
    <source>
        <dbReference type="PROSITE" id="PS50014"/>
    </source>
</evidence>
<organism evidence="8 9">
    <name type="scientific">Zingiber officinale</name>
    <name type="common">Ginger</name>
    <name type="synonym">Amomum zingiber</name>
    <dbReference type="NCBI Taxonomy" id="94328"/>
    <lineage>
        <taxon>Eukaryota</taxon>
        <taxon>Viridiplantae</taxon>
        <taxon>Streptophyta</taxon>
        <taxon>Embryophyta</taxon>
        <taxon>Tracheophyta</taxon>
        <taxon>Spermatophyta</taxon>
        <taxon>Magnoliopsida</taxon>
        <taxon>Liliopsida</taxon>
        <taxon>Zingiberales</taxon>
        <taxon>Zingiberaceae</taxon>
        <taxon>Zingiber</taxon>
    </lineage>
</organism>